<gene>
    <name evidence="16" type="ORF">Scaly_1499800</name>
</gene>
<dbReference type="GO" id="GO:0005576">
    <property type="term" value="C:extracellular region"/>
    <property type="evidence" value="ECO:0007669"/>
    <property type="project" value="UniProtKB-SubCell"/>
</dbReference>
<feature type="domain" description="Remorin C-terminal" evidence="15">
    <location>
        <begin position="947"/>
        <end position="1031"/>
    </location>
</feature>
<feature type="compositionally biased region" description="Polar residues" evidence="13">
    <location>
        <begin position="858"/>
        <end position="867"/>
    </location>
</feature>
<evidence type="ECO:0000313" key="16">
    <source>
        <dbReference type="EMBL" id="KAL0358141.1"/>
    </source>
</evidence>
<dbReference type="GO" id="GO:0009505">
    <property type="term" value="C:plant-type cell wall"/>
    <property type="evidence" value="ECO:0007669"/>
    <property type="project" value="TreeGrafter"/>
</dbReference>
<feature type="region of interest" description="Disordered" evidence="13">
    <location>
        <begin position="804"/>
        <end position="941"/>
    </location>
</feature>
<dbReference type="Pfam" id="PF00078">
    <property type="entry name" value="RVT_1"/>
    <property type="match status" value="1"/>
</dbReference>
<dbReference type="Gene3D" id="3.20.20.80">
    <property type="entry name" value="Glycosidases"/>
    <property type="match status" value="1"/>
</dbReference>
<reference evidence="16" key="1">
    <citation type="submission" date="2020-06" db="EMBL/GenBank/DDBJ databases">
        <authorList>
            <person name="Li T."/>
            <person name="Hu X."/>
            <person name="Zhang T."/>
            <person name="Song X."/>
            <person name="Zhang H."/>
            <person name="Dai N."/>
            <person name="Sheng W."/>
            <person name="Hou X."/>
            <person name="Wei L."/>
        </authorList>
    </citation>
    <scope>NUCLEOTIDE SEQUENCE</scope>
    <source>
        <strain evidence="16">KEN8</strain>
        <tissue evidence="16">Leaf</tissue>
    </source>
</reference>
<evidence type="ECO:0000256" key="6">
    <source>
        <dbReference type="ARBA" id="ARBA00022801"/>
    </source>
</evidence>
<evidence type="ECO:0000256" key="4">
    <source>
        <dbReference type="ARBA" id="ARBA00022525"/>
    </source>
</evidence>
<protein>
    <submittedName>
        <fullName evidence="16">Heparanase-like protein 2</fullName>
    </submittedName>
</protein>
<organism evidence="16">
    <name type="scientific">Sesamum calycinum</name>
    <dbReference type="NCBI Taxonomy" id="2727403"/>
    <lineage>
        <taxon>Eukaryota</taxon>
        <taxon>Viridiplantae</taxon>
        <taxon>Streptophyta</taxon>
        <taxon>Embryophyta</taxon>
        <taxon>Tracheophyta</taxon>
        <taxon>Spermatophyta</taxon>
        <taxon>Magnoliopsida</taxon>
        <taxon>eudicotyledons</taxon>
        <taxon>Gunneridae</taxon>
        <taxon>Pentapetalae</taxon>
        <taxon>asterids</taxon>
        <taxon>lamiids</taxon>
        <taxon>Lamiales</taxon>
        <taxon>Pedaliaceae</taxon>
        <taxon>Sesamum</taxon>
    </lineage>
</organism>
<keyword evidence="8" id="KW-0325">Glycoprotein</keyword>
<feature type="compositionally biased region" description="Basic and acidic residues" evidence="13">
    <location>
        <begin position="923"/>
        <end position="936"/>
    </location>
</feature>
<dbReference type="PANTHER" id="PTHR14363:SF13">
    <property type="entry name" value="OS07G0598400 PROTEIN"/>
    <property type="match status" value="1"/>
</dbReference>
<comment type="similarity">
    <text evidence="2">Belongs to the remorin family.</text>
</comment>
<evidence type="ECO:0000256" key="7">
    <source>
        <dbReference type="ARBA" id="ARBA00023136"/>
    </source>
</evidence>
<keyword evidence="4" id="KW-0964">Secreted</keyword>
<dbReference type="Pfam" id="PF03662">
    <property type="entry name" value="Glyco_hydro_79n"/>
    <property type="match status" value="1"/>
</dbReference>
<evidence type="ECO:0000256" key="11">
    <source>
        <dbReference type="ARBA" id="ARBA00055929"/>
    </source>
</evidence>
<dbReference type="PANTHER" id="PTHR14363">
    <property type="entry name" value="HEPARANASE-RELATED"/>
    <property type="match status" value="1"/>
</dbReference>
<dbReference type="InterPro" id="IPR043502">
    <property type="entry name" value="DNA/RNA_pol_sf"/>
</dbReference>
<keyword evidence="9" id="KW-0458">Lysosome</keyword>
<comment type="function">
    <text evidence="11">Endoglycosidase which is a cell surface and extracellular matrix-degrading enzyme. Cleaves heparan sulfate proteoglycans (HSPGs) into heparan sulfate side chains and core proteoglycans.</text>
</comment>
<evidence type="ECO:0000256" key="12">
    <source>
        <dbReference type="SAM" id="Coils"/>
    </source>
</evidence>
<name>A0AAW2PRC6_9LAMI</name>
<dbReference type="InterPro" id="IPR005516">
    <property type="entry name" value="Remorin_C"/>
</dbReference>
<accession>A0AAW2PRC6</accession>
<dbReference type="InterPro" id="IPR005199">
    <property type="entry name" value="Glyco_hydro_79"/>
</dbReference>
<comment type="similarity">
    <text evidence="3">Belongs to the glycosyl hydrolase 79 family.</text>
</comment>
<evidence type="ECO:0000259" key="14">
    <source>
        <dbReference type="Pfam" id="PF00078"/>
    </source>
</evidence>
<dbReference type="Gene3D" id="3.30.70.270">
    <property type="match status" value="1"/>
</dbReference>
<feature type="region of interest" description="Disordered" evidence="13">
    <location>
        <begin position="728"/>
        <end position="767"/>
    </location>
</feature>
<reference evidence="16" key="2">
    <citation type="journal article" date="2024" name="Plant">
        <title>Genomic evolution and insights into agronomic trait innovations of Sesamum species.</title>
        <authorList>
            <person name="Miao H."/>
            <person name="Wang L."/>
            <person name="Qu L."/>
            <person name="Liu H."/>
            <person name="Sun Y."/>
            <person name="Le M."/>
            <person name="Wang Q."/>
            <person name="Wei S."/>
            <person name="Zheng Y."/>
            <person name="Lin W."/>
            <person name="Duan Y."/>
            <person name="Cao H."/>
            <person name="Xiong S."/>
            <person name="Wang X."/>
            <person name="Wei L."/>
            <person name="Li C."/>
            <person name="Ma Q."/>
            <person name="Ju M."/>
            <person name="Zhao R."/>
            <person name="Li G."/>
            <person name="Mu C."/>
            <person name="Tian Q."/>
            <person name="Mei H."/>
            <person name="Zhang T."/>
            <person name="Gao T."/>
            <person name="Zhang H."/>
        </authorList>
    </citation>
    <scope>NUCLEOTIDE SEQUENCE</scope>
    <source>
        <strain evidence="16">KEN8</strain>
    </source>
</reference>
<dbReference type="EMBL" id="JACGWM010000008">
    <property type="protein sequence ID" value="KAL0358141.1"/>
    <property type="molecule type" value="Genomic_DNA"/>
</dbReference>
<dbReference type="GO" id="GO:0004566">
    <property type="term" value="F:beta-glucuronidase activity"/>
    <property type="evidence" value="ECO:0007669"/>
    <property type="project" value="TreeGrafter"/>
</dbReference>
<evidence type="ECO:0000256" key="2">
    <source>
        <dbReference type="ARBA" id="ARBA00005711"/>
    </source>
</evidence>
<comment type="subcellular location">
    <subcellularLocation>
        <location evidence="10">Lysosome membrane</location>
        <topology evidence="10">Peripheral membrane protein</topology>
    </subcellularLocation>
    <subcellularLocation>
        <location evidence="1">Secreted</location>
    </subcellularLocation>
</comment>
<evidence type="ECO:0000256" key="10">
    <source>
        <dbReference type="ARBA" id="ARBA00023765"/>
    </source>
</evidence>
<evidence type="ECO:0000256" key="9">
    <source>
        <dbReference type="ARBA" id="ARBA00023228"/>
    </source>
</evidence>
<dbReference type="InterPro" id="IPR017853">
    <property type="entry name" value="GH"/>
</dbReference>
<keyword evidence="5" id="KW-0732">Signal</keyword>
<keyword evidence="7" id="KW-0472">Membrane</keyword>
<dbReference type="InterPro" id="IPR043128">
    <property type="entry name" value="Rev_trsase/Diguanyl_cyclase"/>
</dbReference>
<dbReference type="FunFam" id="3.20.20.80:FF:000023">
    <property type="entry name" value="heparanase-like protein 3"/>
    <property type="match status" value="1"/>
</dbReference>
<dbReference type="AlphaFoldDB" id="A0AAW2PRC6"/>
<dbReference type="InterPro" id="IPR000477">
    <property type="entry name" value="RT_dom"/>
</dbReference>
<feature type="compositionally biased region" description="Basic and acidic residues" evidence="13">
    <location>
        <begin position="892"/>
        <end position="903"/>
    </location>
</feature>
<keyword evidence="6" id="KW-0378">Hydrolase</keyword>
<evidence type="ECO:0000256" key="13">
    <source>
        <dbReference type="SAM" id="MobiDB-lite"/>
    </source>
</evidence>
<feature type="compositionally biased region" description="Basic and acidic residues" evidence="13">
    <location>
        <begin position="736"/>
        <end position="751"/>
    </location>
</feature>
<keyword evidence="12" id="KW-0175">Coiled coil</keyword>
<sequence length="1036" mass="116396">MCVDFRDGKKHAPKISITYPYRPVGGLHLFGVITKLGATYQRLVDRMFREQLGRNMEVYVDGMLVKSRQIDQHLADLAEIFNTLSKYHMKLNPSKCAFGPKSTIKAQALAEFVNEATLVEDDEGNWLLHTDGSSTLAGSKSEWCSLARRGQNWNMLGVLTSKPQIMRPNMRLLLHLALFCVLIYDSKQEKERISEMAWTRVIVSCILVSLFCLSYADEVKLTVKGVTSIGKTDDNFVCATLDWWPETKCNYNQCPWEKAGILNLDLNNKILANAIRAFNPLRLRIGGSLQDQVVYDVGRPGKKCQPFKLQDDGLFGFSKGCLPMERWDQLNKLFNETGAKITFGLNALSGRKKSHEDATLMIGKWHHGNARDFMNYTAQKGYKIDSYELGNELCGSGVSARILPEQYGKDVITLKTVLRKLYPDPSSRPKILGPGGFYDEQWFNTFLEVSGPNVVDGLTHHIYNLGAGVDPNLIKKIQDPFFLDEIAQTHKDVSTAVKLFGPWSGAWVGEAGGAYNSGGKDVSHTFVNGFCALLWHRLMGKQVLSTSHNGSPYLRAYSHCSKKTSGISVLLINMSNSTTFEVSVMEDLNLYPEEYSLSAGYSAYVWQREEYHLTPKDGNIQSDVVLLNGTPLKLTESSDIPAMDPQQVEEKYAFQSSFKDTKPGLACKAYPKFLFTPNHEYRQVSHSYTASPSNKHQNHGNKQFFVALKKDLEQHRFANMESLIRQTRARFSGTRQDNKEADGSSARDRKIPPQKTQSFAEKKRSKSWIRRQWSRQMSWDYDFSGSDYPAAVAAAAFAIQSLEESKTRDQKETTYGPDKSVNKTKSKVEDTGVPPEPLKSALKSSDGTKTSSEDPDNKLSTSTSSSKRPPEKAPSIKKRISFADTDETLGNKPERPALEKAPERAPSMKKPPTFADKQLNITEGKKTDTTVPKPDRPAPGLSQLSLYQKLRATIENWETKKKKKAKRKLERIEAELDKRRAKVVQSYHSDIKRIEGIAGGAKAQAEKNRKNEELKVKEKANKIRLTGKLPATCLCF</sequence>
<dbReference type="Pfam" id="PF03763">
    <property type="entry name" value="Remorin_C"/>
    <property type="match status" value="1"/>
</dbReference>
<dbReference type="GO" id="GO:0005765">
    <property type="term" value="C:lysosomal membrane"/>
    <property type="evidence" value="ECO:0007669"/>
    <property type="project" value="UniProtKB-SubCell"/>
</dbReference>
<proteinExistence type="inferred from homology"/>
<comment type="caution">
    <text evidence="16">The sequence shown here is derived from an EMBL/GenBank/DDBJ whole genome shotgun (WGS) entry which is preliminary data.</text>
</comment>
<dbReference type="SUPFAM" id="SSF56672">
    <property type="entry name" value="DNA/RNA polymerases"/>
    <property type="match status" value="1"/>
</dbReference>
<feature type="domain" description="Reverse transcriptase" evidence="14">
    <location>
        <begin position="38"/>
        <end position="99"/>
    </location>
</feature>
<evidence type="ECO:0000256" key="8">
    <source>
        <dbReference type="ARBA" id="ARBA00023180"/>
    </source>
</evidence>
<feature type="coiled-coil region" evidence="12">
    <location>
        <begin position="947"/>
        <end position="1022"/>
    </location>
</feature>
<evidence type="ECO:0000256" key="1">
    <source>
        <dbReference type="ARBA" id="ARBA00004613"/>
    </source>
</evidence>
<evidence type="ECO:0000259" key="15">
    <source>
        <dbReference type="Pfam" id="PF03763"/>
    </source>
</evidence>
<evidence type="ECO:0000256" key="3">
    <source>
        <dbReference type="ARBA" id="ARBA00009800"/>
    </source>
</evidence>
<dbReference type="SUPFAM" id="SSF51445">
    <property type="entry name" value="(Trans)glycosidases"/>
    <property type="match status" value="1"/>
</dbReference>
<evidence type="ECO:0000256" key="5">
    <source>
        <dbReference type="ARBA" id="ARBA00022729"/>
    </source>
</evidence>